<dbReference type="FunFam" id="3.30.70.1230:FF:000016">
    <property type="entry name" value="Adenylate/guanylate cyclase domain-containing protein"/>
    <property type="match status" value="1"/>
</dbReference>
<feature type="transmembrane region" description="Helical" evidence="6">
    <location>
        <begin position="430"/>
        <end position="450"/>
    </location>
</feature>
<dbReference type="AlphaFoldDB" id="A0A0W8G5Z8"/>
<sequence>MPSPLAAIASLCRRLSRGRGLIFLVGVAVTLGMVSLYALRPSWLQFQELKLYDVAMRRELTSSPSGLPVVVDLDEKSLAAYGQWPWPRFRVALLLARLKAAGVLAVGLDMVFAETDRTSPETMRRMFREELKLDVAFDGLPPALGDYDSVLAGVLRDGPYVLGYYLDFEAGREHPPGEACALPALRASTILAPGVLPLPDHLPNAPGVVCPLPALLAAAPGAGFFNTIPDPDNIVRRSPMLLAHGETVVPSLSLATTMLALGIKNAVVRVDEGGVSSLTLPMPGGEKRIIPMDGHGRVLINYRGPGGTFARISSADVLTGSADPEALRGKIAFIGASAAGLRDLRATPLDRTMPGVEVHATLADMIVTGDFLLRPDWAPGVEVCAILAVGLVSAALLAWTRAVFLLVPFAALALAMWFGSAQALASHRFVVSPISPLLALLANFMVLTFLKFWREERQKRFIHAAFSHYLPPAVVNDLVASPDRLTLTGEEREVTVLFSDVRGFTTMSEKLTPTQVVDLLHRYLTPMTGIITGHMGTLDKFIGDAIMAFWNAPLPVPGHQGRALAAAMAMHEELARLNVVFEETYGLRIDIGVGLHCGMARVGNFGSEDLFDYTVIGDTVNLCSRLEGLTKFYKKRILVTDAIVAAAPDGVFFQEVDRVRVKGKAEPVTIHCPLTREEYEARTDELAAAAAALDLYRAGRFAQALAAYETLAAAYPDAIHAIQADRCRALAAAPPDGPWDGVFKHTAK</sequence>
<evidence type="ECO:0000256" key="3">
    <source>
        <dbReference type="ARBA" id="ARBA00022692"/>
    </source>
</evidence>
<comment type="subcellular location">
    <subcellularLocation>
        <location evidence="1">Cell envelope</location>
    </subcellularLocation>
</comment>
<comment type="caution">
    <text evidence="8">The sequence shown here is derived from an EMBL/GenBank/DDBJ whole genome shotgun (WGS) entry which is preliminary data.</text>
</comment>
<reference evidence="8" key="1">
    <citation type="journal article" date="2015" name="Proc. Natl. Acad. Sci. U.S.A.">
        <title>Networks of energetic and metabolic interactions define dynamics in microbial communities.</title>
        <authorList>
            <person name="Embree M."/>
            <person name="Liu J.K."/>
            <person name="Al-Bassam M.M."/>
            <person name="Zengler K."/>
        </authorList>
    </citation>
    <scope>NUCLEOTIDE SEQUENCE</scope>
</reference>
<dbReference type="Gene3D" id="3.30.70.1230">
    <property type="entry name" value="Nucleotide cyclase"/>
    <property type="match status" value="1"/>
</dbReference>
<keyword evidence="5 6" id="KW-0472">Membrane</keyword>
<keyword evidence="3 6" id="KW-0812">Transmembrane</keyword>
<keyword evidence="8" id="KW-0456">Lyase</keyword>
<name>A0A0W8G5Z8_9ZZZZ</name>
<evidence type="ECO:0000256" key="4">
    <source>
        <dbReference type="ARBA" id="ARBA00022989"/>
    </source>
</evidence>
<protein>
    <submittedName>
        <fullName evidence="8">Adenylate cyclase</fullName>
        <ecNumber evidence="8">4.6.1.1</ecNumber>
    </submittedName>
</protein>
<dbReference type="GO" id="GO:0030313">
    <property type="term" value="C:cell envelope"/>
    <property type="evidence" value="ECO:0007669"/>
    <property type="project" value="UniProtKB-SubCell"/>
</dbReference>
<dbReference type="InterPro" id="IPR007890">
    <property type="entry name" value="CHASE2"/>
</dbReference>
<feature type="transmembrane region" description="Helical" evidence="6">
    <location>
        <begin position="21"/>
        <end position="39"/>
    </location>
</feature>
<dbReference type="PANTHER" id="PTHR43081">
    <property type="entry name" value="ADENYLATE CYCLASE, TERMINAL-DIFFERENTIATION SPECIFIC-RELATED"/>
    <property type="match status" value="1"/>
</dbReference>
<dbReference type="EMBL" id="LNQE01000211">
    <property type="protein sequence ID" value="KUG28521.1"/>
    <property type="molecule type" value="Genomic_DNA"/>
</dbReference>
<dbReference type="GO" id="GO:0006171">
    <property type="term" value="P:cAMP biosynthetic process"/>
    <property type="evidence" value="ECO:0007669"/>
    <property type="project" value="TreeGrafter"/>
</dbReference>
<organism evidence="8">
    <name type="scientific">hydrocarbon metagenome</name>
    <dbReference type="NCBI Taxonomy" id="938273"/>
    <lineage>
        <taxon>unclassified sequences</taxon>
        <taxon>metagenomes</taxon>
        <taxon>ecological metagenomes</taxon>
    </lineage>
</organism>
<dbReference type="CDD" id="cd07302">
    <property type="entry name" value="CHD"/>
    <property type="match status" value="1"/>
</dbReference>
<accession>A0A0W8G5Z8</accession>
<evidence type="ECO:0000256" key="5">
    <source>
        <dbReference type="ARBA" id="ARBA00023136"/>
    </source>
</evidence>
<dbReference type="PANTHER" id="PTHR43081:SF1">
    <property type="entry name" value="ADENYLATE CYCLASE, TERMINAL-DIFFERENTIATION SPECIFIC"/>
    <property type="match status" value="1"/>
</dbReference>
<evidence type="ECO:0000256" key="1">
    <source>
        <dbReference type="ARBA" id="ARBA00004196"/>
    </source>
</evidence>
<dbReference type="SMART" id="SM00044">
    <property type="entry name" value="CYCc"/>
    <property type="match status" value="1"/>
</dbReference>
<dbReference type="EC" id="4.6.1.1" evidence="8"/>
<dbReference type="PROSITE" id="PS50125">
    <property type="entry name" value="GUANYLATE_CYCLASE_2"/>
    <property type="match status" value="1"/>
</dbReference>
<keyword evidence="2" id="KW-1003">Cell membrane</keyword>
<dbReference type="InterPro" id="IPR050697">
    <property type="entry name" value="Adenylyl/Guanylyl_Cyclase_3/4"/>
</dbReference>
<feature type="transmembrane region" description="Helical" evidence="6">
    <location>
        <begin position="404"/>
        <end position="424"/>
    </location>
</feature>
<dbReference type="Pfam" id="PF05226">
    <property type="entry name" value="CHASE2"/>
    <property type="match status" value="1"/>
</dbReference>
<evidence type="ECO:0000259" key="7">
    <source>
        <dbReference type="PROSITE" id="PS50125"/>
    </source>
</evidence>
<dbReference type="Pfam" id="PF00211">
    <property type="entry name" value="Guanylate_cyc"/>
    <property type="match status" value="1"/>
</dbReference>
<feature type="transmembrane region" description="Helical" evidence="6">
    <location>
        <begin position="377"/>
        <end position="397"/>
    </location>
</feature>
<dbReference type="SMART" id="SM01080">
    <property type="entry name" value="CHASE2"/>
    <property type="match status" value="1"/>
</dbReference>
<keyword evidence="4 6" id="KW-1133">Transmembrane helix</keyword>
<evidence type="ECO:0000256" key="6">
    <source>
        <dbReference type="SAM" id="Phobius"/>
    </source>
</evidence>
<evidence type="ECO:0000313" key="8">
    <source>
        <dbReference type="EMBL" id="KUG28521.1"/>
    </source>
</evidence>
<dbReference type="GO" id="GO:0004016">
    <property type="term" value="F:adenylate cyclase activity"/>
    <property type="evidence" value="ECO:0007669"/>
    <property type="project" value="UniProtKB-EC"/>
</dbReference>
<dbReference type="InterPro" id="IPR001054">
    <property type="entry name" value="A/G_cyclase"/>
</dbReference>
<gene>
    <name evidence="8" type="ORF">ASZ90_001604</name>
</gene>
<feature type="domain" description="Guanylate cyclase" evidence="7">
    <location>
        <begin position="495"/>
        <end position="627"/>
    </location>
</feature>
<dbReference type="SUPFAM" id="SSF55073">
    <property type="entry name" value="Nucleotide cyclase"/>
    <property type="match status" value="1"/>
</dbReference>
<proteinExistence type="predicted"/>
<dbReference type="GO" id="GO:0035556">
    <property type="term" value="P:intracellular signal transduction"/>
    <property type="evidence" value="ECO:0007669"/>
    <property type="project" value="InterPro"/>
</dbReference>
<dbReference type="InterPro" id="IPR029787">
    <property type="entry name" value="Nucleotide_cyclase"/>
</dbReference>
<evidence type="ECO:0000256" key="2">
    <source>
        <dbReference type="ARBA" id="ARBA00022475"/>
    </source>
</evidence>